<dbReference type="GO" id="GO:0005886">
    <property type="term" value="C:plasma membrane"/>
    <property type="evidence" value="ECO:0007669"/>
    <property type="project" value="TreeGrafter"/>
</dbReference>
<evidence type="ECO:0000313" key="4">
    <source>
        <dbReference type="Proteomes" id="UP001143486"/>
    </source>
</evidence>
<reference evidence="3" key="2">
    <citation type="submission" date="2023-01" db="EMBL/GenBank/DDBJ databases">
        <authorList>
            <person name="Sun Q."/>
            <person name="Evtushenko L."/>
        </authorList>
    </citation>
    <scope>NUCLEOTIDE SEQUENCE</scope>
    <source>
        <strain evidence="3">VKM B-1513</strain>
    </source>
</reference>
<dbReference type="RefSeq" id="WP_271185251.1">
    <property type="nucleotide sequence ID" value="NZ_BSFE01000001.1"/>
</dbReference>
<feature type="compositionally biased region" description="Acidic residues" evidence="1">
    <location>
        <begin position="700"/>
        <end position="710"/>
    </location>
</feature>
<feature type="region of interest" description="Disordered" evidence="1">
    <location>
        <begin position="657"/>
        <end position="710"/>
    </location>
</feature>
<gene>
    <name evidence="3" type="primary">amsA</name>
    <name evidence="3" type="ORF">GCM10017621_03620</name>
</gene>
<reference evidence="3" key="1">
    <citation type="journal article" date="2014" name="Int. J. Syst. Evol. Microbiol.">
        <title>Complete genome sequence of Corynebacterium casei LMG S-19264T (=DSM 44701T), isolated from a smear-ripened cheese.</title>
        <authorList>
            <consortium name="US DOE Joint Genome Institute (JGI-PGF)"/>
            <person name="Walter F."/>
            <person name="Albersmeier A."/>
            <person name="Kalinowski J."/>
            <person name="Ruckert C."/>
        </authorList>
    </citation>
    <scope>NUCLEOTIDE SEQUENCE</scope>
    <source>
        <strain evidence="3">VKM B-1513</strain>
    </source>
</reference>
<dbReference type="InterPro" id="IPR052894">
    <property type="entry name" value="AsmA-related"/>
</dbReference>
<feature type="domain" description="AsmA" evidence="2">
    <location>
        <begin position="318"/>
        <end position="556"/>
    </location>
</feature>
<accession>A0A9W6IJW6</accession>
<protein>
    <submittedName>
        <fullName evidence="3">Cell envelope biogenesis protein AsmA</fullName>
    </submittedName>
</protein>
<organism evidence="3 4">
    <name type="scientific">Maricaulis virginensis</name>
    <dbReference type="NCBI Taxonomy" id="144022"/>
    <lineage>
        <taxon>Bacteria</taxon>
        <taxon>Pseudomonadati</taxon>
        <taxon>Pseudomonadota</taxon>
        <taxon>Alphaproteobacteria</taxon>
        <taxon>Maricaulales</taxon>
        <taxon>Maricaulaceae</taxon>
        <taxon>Maricaulis</taxon>
    </lineage>
</organism>
<proteinExistence type="predicted"/>
<evidence type="ECO:0000313" key="3">
    <source>
        <dbReference type="EMBL" id="GLK50854.1"/>
    </source>
</evidence>
<feature type="compositionally biased region" description="Acidic residues" evidence="1">
    <location>
        <begin position="666"/>
        <end position="681"/>
    </location>
</feature>
<keyword evidence="4" id="KW-1185">Reference proteome</keyword>
<comment type="caution">
    <text evidence="3">The sequence shown here is derived from an EMBL/GenBank/DDBJ whole genome shotgun (WGS) entry which is preliminary data.</text>
</comment>
<dbReference type="AlphaFoldDB" id="A0A9W6IJW6"/>
<sequence>MKRLGLILLVLVALVVGAAFILPAVIPASAYRDRVEAAAGDALNRPVALAGDVSLTILPRVQVVARDVTIANAEGFSNEPFAQMGEMRVGLELIPLLSRRVEITEFVLVDPVIRLEQRAGGNNWTFADLDAAPAPAAPAGDGFVRQPGALPIDASFGDVRIENASIFYSDGSQSREITGLDLAIALPSLDAPTAIDGSLSADGEAMTFDAELGSIRDFFEGRATPLTLSLGGNLVDVSFDGEIPASQDIEFAGDFSADIPSIRALAAFAGSPLPPGENLQRFAAQGRIEGTTSRLGLTARSIRFDEIRGSGNLAADLSGSRPRLTGRLDLDELNVNPYLPAPAEDAAPAAGGGIPPWSEEAIDFAGLGIADADLSLNIGRLQVRDIEVTDAALRAVVENRRLQAVLERISLYEGQGNVTIVANARTATPSFSLDASLAGLDALPFLDAAAGFDRLAGTGAMTLSLATSGNSQAAMMRNLGGNGEFNFADGAIVGINIAETIRNVSGFLDRAGGAQAAETSEDDSEQASVGERQETDFSSLGGTFAIANGRLTNNDLLMLSPLLRVEGQGWVDLPGQTLDYRLRPRAVASIEGQGGATDLQGIVVPIRFRGDFNNVGYGVDTEAVTRALLQGALSNTIGGDRNQSPEDAARDALRNALGLGNKDSEDTAGEEGQTDEEEVDPAEQLLRGLFNQRRDRSQSEETDDNSGDPN</sequence>
<name>A0A9W6IJW6_9PROT</name>
<dbReference type="Proteomes" id="UP001143486">
    <property type="component" value="Unassembled WGS sequence"/>
</dbReference>
<evidence type="ECO:0000259" key="2">
    <source>
        <dbReference type="Pfam" id="PF05170"/>
    </source>
</evidence>
<dbReference type="EMBL" id="BSFE01000001">
    <property type="protein sequence ID" value="GLK50854.1"/>
    <property type="molecule type" value="Genomic_DNA"/>
</dbReference>
<feature type="domain" description="AsmA" evidence="2">
    <location>
        <begin position="2"/>
        <end position="291"/>
    </location>
</feature>
<dbReference type="Pfam" id="PF05170">
    <property type="entry name" value="AsmA"/>
    <property type="match status" value="2"/>
</dbReference>
<dbReference type="InterPro" id="IPR007844">
    <property type="entry name" value="AsmA"/>
</dbReference>
<evidence type="ECO:0000256" key="1">
    <source>
        <dbReference type="SAM" id="MobiDB-lite"/>
    </source>
</evidence>
<feature type="region of interest" description="Disordered" evidence="1">
    <location>
        <begin position="514"/>
        <end position="535"/>
    </location>
</feature>
<dbReference type="GO" id="GO:0090313">
    <property type="term" value="P:regulation of protein targeting to membrane"/>
    <property type="evidence" value="ECO:0007669"/>
    <property type="project" value="TreeGrafter"/>
</dbReference>
<dbReference type="PANTHER" id="PTHR30441:SF4">
    <property type="entry name" value="PROTEIN ASMA"/>
    <property type="match status" value="1"/>
</dbReference>
<dbReference type="PANTHER" id="PTHR30441">
    <property type="entry name" value="DUF748 DOMAIN-CONTAINING PROTEIN"/>
    <property type="match status" value="1"/>
</dbReference>